<sequence length="616" mass="63088">MSPKDNRTLPTAVMAAVLLAGAIPAGAQSLGAAKGAVFIGRPLDVVVASTVEGDDAAALCAEARVRYGETSLAASDVALSVVRDDPRGPGLRVRTRTPVDEPFVTVEVRVGCQGSLTRSYTLLADLEPPRPAAPVASSTPVASAPATPASSSSSAPASAPGLVPAAATAPLPPETPVRLTPPASRPPGVARLAAKTRPVAVAQGGTRSAGTVQAAPAPAAAPPAGPRLKLEPVDLAAPAPNPAETAQAPAGAMAPPTAPDGATEGAAAPLQQELERLRAEQQRLLMAVETLNRELGQARAEAAPPGWLPWAVAALASLLAAAGWLRNRGGAGRAATPWWQPRTAAQPGSQPAAASPETPPPMPVAPPVSASPPAPPAAAEPVADETVILARDSLLERELEGAAAPVHAASLTGVDVADAHDSAFEPAPVAALDLAALHELWERVDFFEDLGQIADAVAALRSFVLAHPRASEAPYLRWWRLASEHGLDARLAQATYEQHYHRLLQGDGRRGTLLDDAALLQRLQAEWPGQQARATVEQALASQPDAEGQALLAVRSLAAFDDLITLHGVLDLLPLLPLTEADPAAPAAAPKADDHVIEFDLSGWTLPPAPPPAAAR</sequence>
<dbReference type="OrthoDB" id="9180424at2"/>
<name>A0A554WPM0_9BURK</name>
<evidence type="ECO:0000313" key="5">
    <source>
        <dbReference type="Proteomes" id="UP000320225"/>
    </source>
</evidence>
<feature type="compositionally biased region" description="Low complexity" evidence="2">
    <location>
        <begin position="242"/>
        <end position="263"/>
    </location>
</feature>
<keyword evidence="3" id="KW-0732">Signal</keyword>
<proteinExistence type="predicted"/>
<gene>
    <name evidence="4" type="ORF">Tsedi_01433</name>
</gene>
<evidence type="ECO:0000256" key="2">
    <source>
        <dbReference type="SAM" id="MobiDB-lite"/>
    </source>
</evidence>
<feature type="coiled-coil region" evidence="1">
    <location>
        <begin position="274"/>
        <end position="301"/>
    </location>
</feature>
<feature type="signal peptide" evidence="3">
    <location>
        <begin position="1"/>
        <end position="27"/>
    </location>
</feature>
<organism evidence="4 5">
    <name type="scientific">Tepidimonas sediminis</name>
    <dbReference type="NCBI Taxonomy" id="2588941"/>
    <lineage>
        <taxon>Bacteria</taxon>
        <taxon>Pseudomonadati</taxon>
        <taxon>Pseudomonadota</taxon>
        <taxon>Betaproteobacteria</taxon>
        <taxon>Burkholderiales</taxon>
        <taxon>Tepidimonas</taxon>
    </lineage>
</organism>
<feature type="compositionally biased region" description="Low complexity" evidence="2">
    <location>
        <begin position="344"/>
        <end position="356"/>
    </location>
</feature>
<feature type="compositionally biased region" description="Low complexity" evidence="2">
    <location>
        <begin position="133"/>
        <end position="169"/>
    </location>
</feature>
<dbReference type="Proteomes" id="UP000320225">
    <property type="component" value="Unassembled WGS sequence"/>
</dbReference>
<evidence type="ECO:0000256" key="1">
    <source>
        <dbReference type="SAM" id="Coils"/>
    </source>
</evidence>
<comment type="caution">
    <text evidence="4">The sequence shown here is derived from an EMBL/GenBank/DDBJ whole genome shotgun (WGS) entry which is preliminary data.</text>
</comment>
<feature type="chain" id="PRO_5022191053" description="Tfp pilus assembly protein FimV" evidence="3">
    <location>
        <begin position="28"/>
        <end position="616"/>
    </location>
</feature>
<accession>A0A554WPM0</accession>
<evidence type="ECO:0000256" key="3">
    <source>
        <dbReference type="SAM" id="SignalP"/>
    </source>
</evidence>
<evidence type="ECO:0000313" key="4">
    <source>
        <dbReference type="EMBL" id="TSE25515.1"/>
    </source>
</evidence>
<dbReference type="EMBL" id="VJND01000007">
    <property type="protein sequence ID" value="TSE25515.1"/>
    <property type="molecule type" value="Genomic_DNA"/>
</dbReference>
<dbReference type="AlphaFoldDB" id="A0A554WPM0"/>
<keyword evidence="5" id="KW-1185">Reference proteome</keyword>
<keyword evidence="1" id="KW-0175">Coiled coil</keyword>
<feature type="region of interest" description="Disordered" evidence="2">
    <location>
        <begin position="130"/>
        <end position="267"/>
    </location>
</feature>
<evidence type="ECO:0008006" key="6">
    <source>
        <dbReference type="Google" id="ProtNLM"/>
    </source>
</evidence>
<protein>
    <recommendedName>
        <fullName evidence="6">Tfp pilus assembly protein FimV</fullName>
    </recommendedName>
</protein>
<feature type="compositionally biased region" description="Pro residues" evidence="2">
    <location>
        <begin position="357"/>
        <end position="378"/>
    </location>
</feature>
<reference evidence="4 5" key="1">
    <citation type="submission" date="2019-07" db="EMBL/GenBank/DDBJ databases">
        <title>Tepidimonas sediminis YIM 72259 draft genome.</title>
        <authorList>
            <person name="Da Costa M.S."/>
            <person name="Froufe H.J.C."/>
            <person name="Egas C."/>
            <person name="Albuquerque L."/>
        </authorList>
    </citation>
    <scope>NUCLEOTIDE SEQUENCE [LARGE SCALE GENOMIC DNA]</scope>
    <source>
        <strain evidence="4 5">YIM 72259</strain>
    </source>
</reference>
<feature type="region of interest" description="Disordered" evidence="2">
    <location>
        <begin position="330"/>
        <end position="381"/>
    </location>
</feature>
<dbReference type="RefSeq" id="WP_143895102.1">
    <property type="nucleotide sequence ID" value="NZ_VJND01000007.1"/>
</dbReference>